<gene>
    <name evidence="1" type="ORF">HINF_LOCUS62017</name>
    <name evidence="2" type="ORF">HINF_LOCUS77467</name>
</gene>
<evidence type="ECO:0000313" key="3">
    <source>
        <dbReference type="Proteomes" id="UP001642409"/>
    </source>
</evidence>
<reference evidence="1" key="1">
    <citation type="submission" date="2023-06" db="EMBL/GenBank/DDBJ databases">
        <authorList>
            <person name="Kurt Z."/>
        </authorList>
    </citation>
    <scope>NUCLEOTIDE SEQUENCE</scope>
</reference>
<keyword evidence="3" id="KW-1185">Reference proteome</keyword>
<evidence type="ECO:0000313" key="2">
    <source>
        <dbReference type="EMBL" id="CAL6113351.1"/>
    </source>
</evidence>
<name>A0AA86RM09_9EUKA</name>
<accession>A0AA86RM09</accession>
<reference evidence="2 3" key="2">
    <citation type="submission" date="2024-07" db="EMBL/GenBank/DDBJ databases">
        <authorList>
            <person name="Akdeniz Z."/>
        </authorList>
    </citation>
    <scope>NUCLEOTIDE SEQUENCE [LARGE SCALE GENOMIC DNA]</scope>
</reference>
<protein>
    <submittedName>
        <fullName evidence="2">Hypothetical_protein</fullName>
    </submittedName>
</protein>
<proteinExistence type="predicted"/>
<organism evidence="1">
    <name type="scientific">Hexamita inflata</name>
    <dbReference type="NCBI Taxonomy" id="28002"/>
    <lineage>
        <taxon>Eukaryota</taxon>
        <taxon>Metamonada</taxon>
        <taxon>Diplomonadida</taxon>
        <taxon>Hexamitidae</taxon>
        <taxon>Hexamitinae</taxon>
        <taxon>Hexamita</taxon>
    </lineage>
</organism>
<evidence type="ECO:0000313" key="1">
    <source>
        <dbReference type="EMBL" id="CAI9974372.1"/>
    </source>
</evidence>
<dbReference type="AlphaFoldDB" id="A0AA86RM09"/>
<dbReference type="Proteomes" id="UP001642409">
    <property type="component" value="Unassembled WGS sequence"/>
</dbReference>
<dbReference type="EMBL" id="CATOUU010001143">
    <property type="protein sequence ID" value="CAI9974372.1"/>
    <property type="molecule type" value="Genomic_DNA"/>
</dbReference>
<dbReference type="EMBL" id="CAXDID020000763">
    <property type="protein sequence ID" value="CAL6113351.1"/>
    <property type="molecule type" value="Genomic_DNA"/>
</dbReference>
<sequence length="139" mass="16092">MEQQPVQSERFAYGKERLWLQYVGPPVSKNVIQNYFVNLELYFSILYFGHQIFIRELNFPTAADASQIQHSSTLIEKYISTKSQKGQAATLKRKLTCLFSRCCQYNSAVSKRLRDVLPRCNQLDPLGFSQNHLYFASSV</sequence>
<comment type="caution">
    <text evidence="1">The sequence shown here is derived from an EMBL/GenBank/DDBJ whole genome shotgun (WGS) entry which is preliminary data.</text>
</comment>